<dbReference type="GO" id="GO:0000287">
    <property type="term" value="F:magnesium ion binding"/>
    <property type="evidence" value="ECO:0007669"/>
    <property type="project" value="TreeGrafter"/>
</dbReference>
<dbReference type="InterPro" id="IPR011206">
    <property type="entry name" value="Citrate_lyase_beta/mcl1/mcl2"/>
</dbReference>
<dbReference type="InterPro" id="IPR015813">
    <property type="entry name" value="Pyrv/PenolPyrv_kinase-like_dom"/>
</dbReference>
<accession>A0A7M1AXN0</accession>
<keyword evidence="6" id="KW-1185">Reference proteome</keyword>
<evidence type="ECO:0000313" key="6">
    <source>
        <dbReference type="Proteomes" id="UP000593910"/>
    </source>
</evidence>
<keyword evidence="2 4" id="KW-0479">Metal-binding</keyword>
<dbReference type="PIRSF" id="PIRSF015582">
    <property type="entry name" value="Cit_lyase_B"/>
    <property type="match status" value="1"/>
</dbReference>
<evidence type="ECO:0000256" key="2">
    <source>
        <dbReference type="ARBA" id="ARBA00022723"/>
    </source>
</evidence>
<proteinExistence type="predicted"/>
<reference evidence="5 6" key="1">
    <citation type="submission" date="2019-06" db="EMBL/GenBank/DDBJ databases">
        <title>Sulfurimonas gotlandica sp. nov., a chemoautotrophic and psychrotolerant epsilonproteobacterium isolated from a pelagic redoxcline, and an emended description of the genus Sulfurimonas.</title>
        <authorList>
            <person name="Wang S."/>
            <person name="Jiang L."/>
            <person name="Shao Z."/>
        </authorList>
    </citation>
    <scope>NUCLEOTIDE SEQUENCE [LARGE SCALE GENOMIC DNA]</scope>
    <source>
        <strain evidence="5 6">B2</strain>
    </source>
</reference>
<evidence type="ECO:0008006" key="7">
    <source>
        <dbReference type="Google" id="ProtNLM"/>
    </source>
</evidence>
<feature type="binding site" evidence="4">
    <location>
        <position position="134"/>
    </location>
    <ligand>
        <name>Mg(2+)</name>
        <dbReference type="ChEBI" id="CHEBI:18420"/>
    </ligand>
</feature>
<dbReference type="GO" id="GO:0006107">
    <property type="term" value="P:oxaloacetate metabolic process"/>
    <property type="evidence" value="ECO:0007669"/>
    <property type="project" value="TreeGrafter"/>
</dbReference>
<dbReference type="AlphaFoldDB" id="A0A7M1AXN0"/>
<dbReference type="Proteomes" id="UP000593910">
    <property type="component" value="Chromosome"/>
</dbReference>
<dbReference type="GO" id="GO:0003824">
    <property type="term" value="F:catalytic activity"/>
    <property type="evidence" value="ECO:0007669"/>
    <property type="project" value="InterPro"/>
</dbReference>
<dbReference type="InterPro" id="IPR039480">
    <property type="entry name" value="C-C_Bond_Lyase-like"/>
</dbReference>
<dbReference type="SUPFAM" id="SSF51621">
    <property type="entry name" value="Phosphoenolpyruvate/pyruvate domain"/>
    <property type="match status" value="1"/>
</dbReference>
<organism evidence="5 6">
    <name type="scientific">Sulfurimonas marina</name>
    <dbReference type="NCBI Taxonomy" id="2590551"/>
    <lineage>
        <taxon>Bacteria</taxon>
        <taxon>Pseudomonadati</taxon>
        <taxon>Campylobacterota</taxon>
        <taxon>Epsilonproteobacteria</taxon>
        <taxon>Campylobacterales</taxon>
        <taxon>Sulfurimonadaceae</taxon>
        <taxon>Sulfurimonas</taxon>
    </lineage>
</organism>
<comment type="cofactor">
    <cofactor evidence="1">
        <name>Mg(2+)</name>
        <dbReference type="ChEBI" id="CHEBI:18420"/>
    </cofactor>
</comment>
<gene>
    <name evidence="5" type="ORF">FJR03_10960</name>
</gene>
<dbReference type="Pfam" id="PF15617">
    <property type="entry name" value="C-C_Bond_Lyase"/>
    <property type="match status" value="1"/>
</dbReference>
<dbReference type="Gene3D" id="3.20.20.60">
    <property type="entry name" value="Phosphoenolpyruvate-binding domains"/>
    <property type="match status" value="1"/>
</dbReference>
<name>A0A7M1AXN0_9BACT</name>
<feature type="binding site" evidence="4">
    <location>
        <position position="159"/>
    </location>
    <ligand>
        <name>Mg(2+)</name>
        <dbReference type="ChEBI" id="CHEBI:18420"/>
    </ligand>
</feature>
<dbReference type="KEGG" id="smax:FJR03_10960"/>
<protein>
    <recommendedName>
        <fullName evidence="7">CoA ester lyase</fullName>
    </recommendedName>
</protein>
<dbReference type="InterPro" id="IPR040442">
    <property type="entry name" value="Pyrv_kinase-like_dom_sf"/>
</dbReference>
<evidence type="ECO:0000313" key="5">
    <source>
        <dbReference type="EMBL" id="QOP42227.1"/>
    </source>
</evidence>
<dbReference type="RefSeq" id="WP_193113548.1">
    <property type="nucleotide sequence ID" value="NZ_CP041165.1"/>
</dbReference>
<dbReference type="EMBL" id="CP041165">
    <property type="protein sequence ID" value="QOP42227.1"/>
    <property type="molecule type" value="Genomic_DNA"/>
</dbReference>
<evidence type="ECO:0000256" key="1">
    <source>
        <dbReference type="ARBA" id="ARBA00001946"/>
    </source>
</evidence>
<dbReference type="PANTHER" id="PTHR32308">
    <property type="entry name" value="LYASE BETA SUBUNIT, PUTATIVE (AFU_ORTHOLOGUE AFUA_4G13030)-RELATED"/>
    <property type="match status" value="1"/>
</dbReference>
<keyword evidence="3 4" id="KW-0460">Magnesium</keyword>
<dbReference type="PANTHER" id="PTHR32308:SF10">
    <property type="entry name" value="CITRATE LYASE SUBUNIT BETA"/>
    <property type="match status" value="1"/>
</dbReference>
<evidence type="ECO:0000256" key="3">
    <source>
        <dbReference type="ARBA" id="ARBA00022842"/>
    </source>
</evidence>
<evidence type="ECO:0000256" key="4">
    <source>
        <dbReference type="PIRSR" id="PIRSR015582-2"/>
    </source>
</evidence>
<sequence length="294" mass="33903">MNQTINYLKLGGTLFIPASHKNLNEILYHNKYPELKSLVVDFEDGLEQAELSSAYKIVKSLLDKRQSKSLYLFLRPKDQNHLKELLKISSIDTVDGFILPKFSLTNAQEYLELLEGTNFYIMPSIEGKELFDSEKLQCLKKLLITNKQKILLVRFGLEDMLRQLAMRRGCDESIFDFSVTNVVLGNFLSIFKSEGFAISGGVYPCFKDEEGFKKDVLRDLKEGLFSKTIIHPNQIAVVNELYKVNESEYKEAREMQERTQVVFNQNGKMAEKHTMLGYSELVLQRAEIYGIKNR</sequence>